<reference evidence="2 3" key="1">
    <citation type="submission" date="2014-09" db="EMBL/GenBank/DDBJ databases">
        <title>Sporocytophaga myxococcoides PG-01 genome sequencing.</title>
        <authorList>
            <person name="Liu L."/>
            <person name="Gao P.J."/>
            <person name="Chen G.J."/>
            <person name="Wang L.S."/>
        </authorList>
    </citation>
    <scope>NUCLEOTIDE SEQUENCE [LARGE SCALE GENOMIC DNA]</scope>
    <source>
        <strain evidence="2 3">PG-01</strain>
    </source>
</reference>
<dbReference type="OrthoDB" id="9794513at2"/>
<feature type="domain" description="Glycosyl transferase family 1" evidence="1">
    <location>
        <begin position="200"/>
        <end position="294"/>
    </location>
</feature>
<dbReference type="AlphaFoldDB" id="A0A098LG54"/>
<gene>
    <name evidence="2" type="ORF">MYP_3185</name>
</gene>
<dbReference type="EMBL" id="BBLT01000006">
    <property type="protein sequence ID" value="GAL85956.1"/>
    <property type="molecule type" value="Genomic_DNA"/>
</dbReference>
<dbReference type="eggNOG" id="COG0438">
    <property type="taxonomic scope" value="Bacteria"/>
</dbReference>
<dbReference type="InterPro" id="IPR001296">
    <property type="entry name" value="Glyco_trans_1"/>
</dbReference>
<evidence type="ECO:0000313" key="2">
    <source>
        <dbReference type="EMBL" id="GAL85956.1"/>
    </source>
</evidence>
<dbReference type="RefSeq" id="WP_045465044.1">
    <property type="nucleotide sequence ID" value="NZ_BBLT01000006.1"/>
</dbReference>
<dbReference type="Proteomes" id="UP000030185">
    <property type="component" value="Unassembled WGS sequence"/>
</dbReference>
<evidence type="ECO:0000313" key="3">
    <source>
        <dbReference type="Proteomes" id="UP000030185"/>
    </source>
</evidence>
<sequence>MAIDKGKPVRVFTWHIHGSYLYYLTQSNAEFYLPVKPGGEEGYGGKTTSFPWGSNVHDVPVEKIKEMDFDIILFQSKKSYLQDQYDILTPEQRALPKIYLEHDPPREVPTDTRHVVDDPQMLLVHVTHYNNLMWDNNRTPSKVIEHGVLVPANVTYSGELNKGIVVINGIAKRGRRLGLDIFHKVRNEIPIDIIGMGSHEVGGLGEINNTEVASFISQYRFFFNPIRYTSLGLSVCEAMMVGIPVVGLACTEMPITIVNDKSGYIHTDVDFLISKMKSLLDDPQKAKQLGDGAKSIALSKFSIERFKNDWLETFNAVLKSREEVEV</sequence>
<dbReference type="STRING" id="153721.MYP_3185"/>
<accession>A0A098LG54</accession>
<name>A0A098LG54_9BACT</name>
<dbReference type="GO" id="GO:0016757">
    <property type="term" value="F:glycosyltransferase activity"/>
    <property type="evidence" value="ECO:0007669"/>
    <property type="project" value="InterPro"/>
</dbReference>
<comment type="caution">
    <text evidence="2">The sequence shown here is derived from an EMBL/GenBank/DDBJ whole genome shotgun (WGS) entry which is preliminary data.</text>
</comment>
<evidence type="ECO:0000259" key="1">
    <source>
        <dbReference type="Pfam" id="PF00534"/>
    </source>
</evidence>
<dbReference type="SUPFAM" id="SSF53756">
    <property type="entry name" value="UDP-Glycosyltransferase/glycogen phosphorylase"/>
    <property type="match status" value="1"/>
</dbReference>
<proteinExistence type="predicted"/>
<dbReference type="Gene3D" id="3.40.50.2000">
    <property type="entry name" value="Glycogen Phosphorylase B"/>
    <property type="match status" value="1"/>
</dbReference>
<keyword evidence="3" id="KW-1185">Reference proteome</keyword>
<dbReference type="PANTHER" id="PTHR12526">
    <property type="entry name" value="GLYCOSYLTRANSFERASE"/>
    <property type="match status" value="1"/>
</dbReference>
<organism evidence="2 3">
    <name type="scientific">Sporocytophaga myxococcoides</name>
    <dbReference type="NCBI Taxonomy" id="153721"/>
    <lineage>
        <taxon>Bacteria</taxon>
        <taxon>Pseudomonadati</taxon>
        <taxon>Bacteroidota</taxon>
        <taxon>Cytophagia</taxon>
        <taxon>Cytophagales</taxon>
        <taxon>Cytophagaceae</taxon>
        <taxon>Sporocytophaga</taxon>
    </lineage>
</organism>
<dbReference type="Pfam" id="PF00534">
    <property type="entry name" value="Glycos_transf_1"/>
    <property type="match status" value="1"/>
</dbReference>
<protein>
    <recommendedName>
        <fullName evidence="1">Glycosyl transferase family 1 domain-containing protein</fullName>
    </recommendedName>
</protein>